<evidence type="ECO:0000313" key="8">
    <source>
        <dbReference type="EMBL" id="TKA33202.1"/>
    </source>
</evidence>
<evidence type="ECO:0000256" key="1">
    <source>
        <dbReference type="ARBA" id="ARBA00004370"/>
    </source>
</evidence>
<evidence type="ECO:0000256" key="7">
    <source>
        <dbReference type="SAM" id="Phobius"/>
    </source>
</evidence>
<dbReference type="OrthoDB" id="2152119at2759"/>
<feature type="transmembrane region" description="Helical" evidence="7">
    <location>
        <begin position="33"/>
        <end position="59"/>
    </location>
</feature>
<gene>
    <name evidence="8" type="ORF">B0A50_00755</name>
</gene>
<feature type="transmembrane region" description="Helical" evidence="7">
    <location>
        <begin position="9"/>
        <end position="27"/>
    </location>
</feature>
<comment type="subcellular location">
    <subcellularLocation>
        <location evidence="1">Membrane</location>
    </subcellularLocation>
</comment>
<comment type="similarity">
    <text evidence="2">Belongs to the UPF0057 (PMP3) family.</text>
</comment>
<evidence type="ECO:0000256" key="6">
    <source>
        <dbReference type="SAM" id="MobiDB-lite"/>
    </source>
</evidence>
<feature type="compositionally biased region" description="Basic residues" evidence="6">
    <location>
        <begin position="112"/>
        <end position="136"/>
    </location>
</feature>
<accession>A0A4U0UEC3</accession>
<evidence type="ECO:0000256" key="4">
    <source>
        <dbReference type="ARBA" id="ARBA00022989"/>
    </source>
</evidence>
<keyword evidence="9" id="KW-1185">Reference proteome</keyword>
<evidence type="ECO:0000256" key="5">
    <source>
        <dbReference type="ARBA" id="ARBA00023136"/>
    </source>
</evidence>
<dbReference type="InterPro" id="IPR000612">
    <property type="entry name" value="PMP3"/>
</dbReference>
<dbReference type="Pfam" id="PF01679">
    <property type="entry name" value="Pmp3"/>
    <property type="match status" value="1"/>
</dbReference>
<keyword evidence="4 7" id="KW-1133">Transmembrane helix</keyword>
<comment type="caution">
    <text evidence="8">The sequence shown here is derived from an EMBL/GenBank/DDBJ whole genome shotgun (WGS) entry which is preliminary data.</text>
</comment>
<feature type="compositionally biased region" description="Basic and acidic residues" evidence="6">
    <location>
        <begin position="148"/>
        <end position="160"/>
    </location>
</feature>
<dbReference type="AlphaFoldDB" id="A0A4U0UEC3"/>
<evidence type="ECO:0000256" key="2">
    <source>
        <dbReference type="ARBA" id="ARBA00009530"/>
    </source>
</evidence>
<organism evidence="8 9">
    <name type="scientific">Salinomyces thailandicus</name>
    <dbReference type="NCBI Taxonomy" id="706561"/>
    <lineage>
        <taxon>Eukaryota</taxon>
        <taxon>Fungi</taxon>
        <taxon>Dikarya</taxon>
        <taxon>Ascomycota</taxon>
        <taxon>Pezizomycotina</taxon>
        <taxon>Dothideomycetes</taxon>
        <taxon>Dothideomycetidae</taxon>
        <taxon>Mycosphaerellales</taxon>
        <taxon>Teratosphaeriaceae</taxon>
        <taxon>Salinomyces</taxon>
    </lineage>
</organism>
<evidence type="ECO:0000313" key="9">
    <source>
        <dbReference type="Proteomes" id="UP000308549"/>
    </source>
</evidence>
<keyword evidence="5 7" id="KW-0472">Membrane</keyword>
<dbReference type="EMBL" id="NAJL01000003">
    <property type="protein sequence ID" value="TKA33202.1"/>
    <property type="molecule type" value="Genomic_DNA"/>
</dbReference>
<sequence>MIRDIQDRIGITVINFFFPPLAVALLAGLDWDTTINCVLFLLLVLPSHVHGFYISSVYFHRQKKVKKGRWPGGPKPLIRSQNILNGGASDAEVERLWRKEHGMEETSTIGRSRSRNSHGKPKRLVRHGSKARRHHLPAPEIKGSQRSGKRDRSRVPERTSRSGVSPARSGSVDRDGYGPTRAALRH</sequence>
<evidence type="ECO:0000256" key="3">
    <source>
        <dbReference type="ARBA" id="ARBA00022692"/>
    </source>
</evidence>
<name>A0A4U0UEC3_9PEZI</name>
<keyword evidence="3 7" id="KW-0812">Transmembrane</keyword>
<dbReference type="Proteomes" id="UP000308549">
    <property type="component" value="Unassembled WGS sequence"/>
</dbReference>
<dbReference type="GO" id="GO:0016020">
    <property type="term" value="C:membrane"/>
    <property type="evidence" value="ECO:0007669"/>
    <property type="project" value="UniProtKB-SubCell"/>
</dbReference>
<protein>
    <submittedName>
        <fullName evidence="8">Uncharacterized protein</fullName>
    </submittedName>
</protein>
<reference evidence="8 9" key="1">
    <citation type="submission" date="2017-03" db="EMBL/GenBank/DDBJ databases">
        <title>Genomes of endolithic fungi from Antarctica.</title>
        <authorList>
            <person name="Coleine C."/>
            <person name="Masonjones S."/>
            <person name="Stajich J.E."/>
        </authorList>
    </citation>
    <scope>NUCLEOTIDE SEQUENCE [LARGE SCALE GENOMIC DNA]</scope>
    <source>
        <strain evidence="8 9">CCFEE 6315</strain>
    </source>
</reference>
<feature type="region of interest" description="Disordered" evidence="6">
    <location>
        <begin position="99"/>
        <end position="186"/>
    </location>
</feature>
<proteinExistence type="inferred from homology"/>